<dbReference type="Proteomes" id="UP000469430">
    <property type="component" value="Unassembled WGS sequence"/>
</dbReference>
<dbReference type="AlphaFoldDB" id="A0A6I4TSE4"/>
<sequence length="185" mass="19409">MTAAFGWKAGLTGCLLAALGASGTAVAQSQPSPSATTAPTLEFVLEEIVTLGESIAPGTTSRGVRNIIPITGGTFTGPGQAGEGMKGEIMPGGWDWQLTRADGCREVVADYFLKTDDGVVINVRNTGSICPPNADGTPNPVRTHPVFEAPQGKYDWLNRTTFVGTLEGTTTATGRGVHIRFFRVR</sequence>
<dbReference type="Gene3D" id="2.40.160.20">
    <property type="match status" value="1"/>
</dbReference>
<feature type="signal peptide" evidence="2">
    <location>
        <begin position="1"/>
        <end position="27"/>
    </location>
</feature>
<dbReference type="EMBL" id="WTYJ01000001">
    <property type="protein sequence ID" value="MXO99055.1"/>
    <property type="molecule type" value="Genomic_DNA"/>
</dbReference>
<dbReference type="OrthoDB" id="5294829at2"/>
<evidence type="ECO:0000313" key="4">
    <source>
        <dbReference type="Proteomes" id="UP000469430"/>
    </source>
</evidence>
<comment type="caution">
    <text evidence="3">The sequence shown here is derived from an EMBL/GenBank/DDBJ whole genome shotgun (WGS) entry which is preliminary data.</text>
</comment>
<accession>A0A6I4TSE4</accession>
<dbReference type="PANTHER" id="PTHR37315">
    <property type="entry name" value="UPF0311 PROTEIN BLR7842"/>
    <property type="match status" value="1"/>
</dbReference>
<dbReference type="HAMAP" id="MF_00775">
    <property type="entry name" value="UPF0311"/>
    <property type="match status" value="1"/>
</dbReference>
<comment type="similarity">
    <text evidence="1">Belongs to the UPF0311 family.</text>
</comment>
<dbReference type="InterPro" id="IPR020915">
    <property type="entry name" value="UPF0311"/>
</dbReference>
<feature type="chain" id="PRO_5026106566" description="UPF0311 protein GRI97_08650" evidence="2">
    <location>
        <begin position="28"/>
        <end position="185"/>
    </location>
</feature>
<organism evidence="3 4">
    <name type="scientific">Croceibacterium xixiisoli</name>
    <dbReference type="NCBI Taxonomy" id="1476466"/>
    <lineage>
        <taxon>Bacteria</taxon>
        <taxon>Pseudomonadati</taxon>
        <taxon>Pseudomonadota</taxon>
        <taxon>Alphaproteobacteria</taxon>
        <taxon>Sphingomonadales</taxon>
        <taxon>Erythrobacteraceae</taxon>
        <taxon>Croceibacterium</taxon>
    </lineage>
</organism>
<dbReference type="PANTHER" id="PTHR37315:SF1">
    <property type="entry name" value="UPF0311 PROTEIN BLR7842"/>
    <property type="match status" value="1"/>
</dbReference>
<evidence type="ECO:0000256" key="1">
    <source>
        <dbReference type="HAMAP-Rule" id="MF_00775"/>
    </source>
</evidence>
<proteinExistence type="inferred from homology"/>
<reference evidence="3 4" key="1">
    <citation type="submission" date="2019-12" db="EMBL/GenBank/DDBJ databases">
        <title>Genomic-based taxomic classification of the family Erythrobacteraceae.</title>
        <authorList>
            <person name="Xu L."/>
        </authorList>
    </citation>
    <scope>NUCLEOTIDE SEQUENCE [LARGE SCALE GENOMIC DNA]</scope>
    <source>
        <strain evidence="3 4">S36</strain>
    </source>
</reference>
<gene>
    <name evidence="3" type="ORF">GRI97_08650</name>
</gene>
<protein>
    <recommendedName>
        <fullName evidence="1">UPF0311 protein GRI97_08650</fullName>
    </recommendedName>
</protein>
<evidence type="ECO:0000313" key="3">
    <source>
        <dbReference type="EMBL" id="MXO99055.1"/>
    </source>
</evidence>
<keyword evidence="2" id="KW-0732">Signal</keyword>
<dbReference type="Pfam" id="PF11578">
    <property type="entry name" value="DUF3237"/>
    <property type="match status" value="1"/>
</dbReference>
<dbReference type="RefSeq" id="WP_161390635.1">
    <property type="nucleotide sequence ID" value="NZ_JBHSCP010000001.1"/>
</dbReference>
<name>A0A6I4TSE4_9SPHN</name>
<keyword evidence="4" id="KW-1185">Reference proteome</keyword>
<evidence type="ECO:0000256" key="2">
    <source>
        <dbReference type="SAM" id="SignalP"/>
    </source>
</evidence>